<evidence type="ECO:0000313" key="12">
    <source>
        <dbReference type="Proteomes" id="UP000250275"/>
    </source>
</evidence>
<dbReference type="EMBL" id="KQ760688">
    <property type="protein sequence ID" value="OAD59362.1"/>
    <property type="molecule type" value="Genomic_DNA"/>
</dbReference>
<comment type="subcellular location">
    <subcellularLocation>
        <location evidence="1">Endoplasmic reticulum membrane</location>
        <topology evidence="1">Single-pass membrane protein</topology>
    </subcellularLocation>
</comment>
<organism evidence="11 12">
    <name type="scientific">Eufriesea mexicana</name>
    <dbReference type="NCBI Taxonomy" id="516756"/>
    <lineage>
        <taxon>Eukaryota</taxon>
        <taxon>Metazoa</taxon>
        <taxon>Ecdysozoa</taxon>
        <taxon>Arthropoda</taxon>
        <taxon>Hexapoda</taxon>
        <taxon>Insecta</taxon>
        <taxon>Pterygota</taxon>
        <taxon>Neoptera</taxon>
        <taxon>Endopterygota</taxon>
        <taxon>Hymenoptera</taxon>
        <taxon>Apocrita</taxon>
        <taxon>Aculeata</taxon>
        <taxon>Apoidea</taxon>
        <taxon>Anthophila</taxon>
        <taxon>Apidae</taxon>
        <taxon>Eufriesea</taxon>
    </lineage>
</organism>
<comment type="similarity">
    <text evidence="3">Belongs to the PIGX family.</text>
</comment>
<feature type="transmembrane region" description="Helical" evidence="10">
    <location>
        <begin position="941"/>
        <end position="962"/>
    </location>
</feature>
<reference evidence="11 12" key="1">
    <citation type="submission" date="2015-07" db="EMBL/GenBank/DDBJ databases">
        <title>The genome of Eufriesea mexicana.</title>
        <authorList>
            <person name="Pan H."/>
            <person name="Kapheim K."/>
        </authorList>
    </citation>
    <scope>NUCLEOTIDE SEQUENCE [LARGE SCALE GENOMIC DNA]</scope>
    <source>
        <strain evidence="11">0111107269</strain>
        <tissue evidence="11">Whole body</tissue>
    </source>
</reference>
<gene>
    <name evidence="11" type="ORF">WN48_09193</name>
</gene>
<dbReference type="Proteomes" id="UP000250275">
    <property type="component" value="Unassembled WGS sequence"/>
</dbReference>
<protein>
    <submittedName>
        <fullName evidence="11">Uncharacterized protein</fullName>
    </submittedName>
</protein>
<dbReference type="InterPro" id="IPR013233">
    <property type="entry name" value="PIG-X/PBN1"/>
</dbReference>
<keyword evidence="4" id="KW-0337">GPI-anchor biosynthesis</keyword>
<keyword evidence="9" id="KW-0325">Glycoprotein</keyword>
<dbReference type="GO" id="GO:0005789">
    <property type="term" value="C:endoplasmic reticulum membrane"/>
    <property type="evidence" value="ECO:0007669"/>
    <property type="project" value="UniProtKB-SubCell"/>
</dbReference>
<evidence type="ECO:0000256" key="8">
    <source>
        <dbReference type="ARBA" id="ARBA00023136"/>
    </source>
</evidence>
<name>A0A310SNU9_9HYME</name>
<keyword evidence="6" id="KW-0256">Endoplasmic reticulum</keyword>
<dbReference type="GO" id="GO:0006506">
    <property type="term" value="P:GPI anchor biosynthetic process"/>
    <property type="evidence" value="ECO:0007669"/>
    <property type="project" value="UniProtKB-UniPathway"/>
</dbReference>
<keyword evidence="12" id="KW-1185">Reference proteome</keyword>
<evidence type="ECO:0000256" key="9">
    <source>
        <dbReference type="ARBA" id="ARBA00023180"/>
    </source>
</evidence>
<evidence type="ECO:0000256" key="1">
    <source>
        <dbReference type="ARBA" id="ARBA00004389"/>
    </source>
</evidence>
<dbReference type="Pfam" id="PF08320">
    <property type="entry name" value="PIG-X"/>
    <property type="match status" value="1"/>
</dbReference>
<evidence type="ECO:0000256" key="4">
    <source>
        <dbReference type="ARBA" id="ARBA00022502"/>
    </source>
</evidence>
<keyword evidence="5 10" id="KW-0812">Transmembrane</keyword>
<accession>A0A310SNU9</accession>
<keyword evidence="7 10" id="KW-1133">Transmembrane helix</keyword>
<proteinExistence type="inferred from homology"/>
<evidence type="ECO:0000256" key="2">
    <source>
        <dbReference type="ARBA" id="ARBA00004687"/>
    </source>
</evidence>
<keyword evidence="8 10" id="KW-0472">Membrane</keyword>
<evidence type="ECO:0000256" key="7">
    <source>
        <dbReference type="ARBA" id="ARBA00022989"/>
    </source>
</evidence>
<dbReference type="AlphaFoldDB" id="A0A310SNU9"/>
<dbReference type="PANTHER" id="PTHR28650">
    <property type="entry name" value="PHOSPHATIDYLINOSITOL-GLYCAN BIOSYNTHESIS CLASS X PROTEIN"/>
    <property type="match status" value="1"/>
</dbReference>
<comment type="pathway">
    <text evidence="2">Glycolipid biosynthesis; glycosylphosphatidylinositol-anchor biosynthesis.</text>
</comment>
<evidence type="ECO:0000313" key="11">
    <source>
        <dbReference type="EMBL" id="OAD59362.1"/>
    </source>
</evidence>
<evidence type="ECO:0000256" key="5">
    <source>
        <dbReference type="ARBA" id="ARBA00022692"/>
    </source>
</evidence>
<evidence type="ECO:0000256" key="10">
    <source>
        <dbReference type="SAM" id="Phobius"/>
    </source>
</evidence>
<evidence type="ECO:0000256" key="6">
    <source>
        <dbReference type="ARBA" id="ARBA00022824"/>
    </source>
</evidence>
<evidence type="ECO:0000256" key="3">
    <source>
        <dbReference type="ARBA" id="ARBA00010345"/>
    </source>
</evidence>
<dbReference type="InterPro" id="IPR040039">
    <property type="entry name" value="PIGX"/>
</dbReference>
<dbReference type="OrthoDB" id="5546453at2759"/>
<dbReference type="UniPathway" id="UPA00196"/>
<dbReference type="PANTHER" id="PTHR28650:SF1">
    <property type="entry name" value="PHOSPHATIDYLINOSITOL-GLYCAN BIOSYNTHESIS CLASS X PROTEIN"/>
    <property type="match status" value="1"/>
</dbReference>
<sequence length="973" mass="110597">MVLAVFVSLWISTIFLDAAFGLAKVLLGVSVSPLFSVKLVLQFTDALFEFLDRLLATFQGISFGFIQAYLQFLDLGLECFAEFLLRLSMILFSSEFVCQSSGIDHSFLCFLLGVFGFVQQLIQIRLEFVLQIDRVQNQLGGLLRVARFFDGIGAQNFVSAVFEVRVHHSVGESFTTNTDAFKYTVTCELMHHKVRIYDTRLLHFVGDDTTDEVRLSGSQSGHQVVQLFPIGRRYRGETATLLTTSTLATTAATGITGLSRMVSEDLDQQFVIGFLELIDNSVVQRVLVLFQPSRDVVCENGQIAYVSGIMADSEVSSLLARFRWLGLQIVRALAKVIVVQFFLESLISGFREHRFFFKDGQDTHRLYRNINRLLQIHAKVNESPFDSFAFVFFLFENEHMVVEELLKLFVGKVDAELLKAVELLETREGKSNGTENRGKSQLSLMLLIQNNDLQIVNGQFLIESFIPSIGTGFVTGLKLWEYLLDQFDTSGQVHAEVNKHPIDAFSLVLLLFEYKHMVIEELLQFLVGEVDAELLKAVVLLLDQFNTREEVHAKVYEFPLNALLRIFFLFEDEHVVIEELLKLLIGEVDAELLEAVELFEQESSMLFRHQVHSEVNKLPDDTLSLILLLLEDKHVVIEELLQFLIGEVDTHIACIVLEETYVEDLKTSNIQYTNEVLPFLLCVQGLVTLFHQPFEQPVEHGFRQGTHGVCYLVLVTTLGYELVTDLDPWFQQVLVKIGTVATKQFGDTFSLFFATPLFELHATHMHDSGGDLVDVILFLLSEAQYVEGLLQVSKFLAIIKARDCRLALRHKVVVMDVVGQQQHLTTACSVGETDIELFTEKAGIQNVTICSHLTSIESTLKLPIHQRYQYANENNRYINITLPKPKLLLGCKERIKEYRVSKIDLCSPCVEIIPKWREIPYIMNIENLWTTPVGEASMLRVVTYITLILTTLCTVLLMQTIWNSIPKQHLKRD</sequence>